<dbReference type="EMBL" id="CAAALY010055650">
    <property type="protein sequence ID" value="VEL22299.1"/>
    <property type="molecule type" value="Genomic_DNA"/>
</dbReference>
<dbReference type="AlphaFoldDB" id="A0A3S5AQ45"/>
<comment type="caution">
    <text evidence="1">The sequence shown here is derived from an EMBL/GenBank/DDBJ whole genome shotgun (WGS) entry which is preliminary data.</text>
</comment>
<name>A0A3S5AQ45_9PLAT</name>
<accession>A0A3S5AQ45</accession>
<keyword evidence="2" id="KW-1185">Reference proteome</keyword>
<evidence type="ECO:0000313" key="1">
    <source>
        <dbReference type="EMBL" id="VEL22299.1"/>
    </source>
</evidence>
<evidence type="ECO:0000313" key="2">
    <source>
        <dbReference type="Proteomes" id="UP000784294"/>
    </source>
</evidence>
<dbReference type="Proteomes" id="UP000784294">
    <property type="component" value="Unassembled WGS sequence"/>
</dbReference>
<proteinExistence type="predicted"/>
<reference evidence="1" key="1">
    <citation type="submission" date="2018-11" db="EMBL/GenBank/DDBJ databases">
        <authorList>
            <consortium name="Pathogen Informatics"/>
        </authorList>
    </citation>
    <scope>NUCLEOTIDE SEQUENCE</scope>
</reference>
<protein>
    <submittedName>
        <fullName evidence="1">Uncharacterized protein</fullName>
    </submittedName>
</protein>
<sequence>MAISAHFFPCLSVPEGLLGASALPECDLCPVEVSGAEPEPLMLDSFSLPREPDGPRLEAANEEVVDLELRAPPRPVEAPPPRPA</sequence>
<organism evidence="1 2">
    <name type="scientific">Protopolystoma xenopodis</name>
    <dbReference type="NCBI Taxonomy" id="117903"/>
    <lineage>
        <taxon>Eukaryota</taxon>
        <taxon>Metazoa</taxon>
        <taxon>Spiralia</taxon>
        <taxon>Lophotrochozoa</taxon>
        <taxon>Platyhelminthes</taxon>
        <taxon>Monogenea</taxon>
        <taxon>Polyopisthocotylea</taxon>
        <taxon>Polystomatidea</taxon>
        <taxon>Polystomatidae</taxon>
        <taxon>Protopolystoma</taxon>
    </lineage>
</organism>
<gene>
    <name evidence="1" type="ORF">PXEA_LOCUS15739</name>
</gene>